<dbReference type="InterPro" id="IPR035093">
    <property type="entry name" value="RelE/ParE_toxin_dom_sf"/>
</dbReference>
<dbReference type="EMBL" id="CP019962">
    <property type="protein sequence ID" value="ARD66197.1"/>
    <property type="molecule type" value="Genomic_DNA"/>
</dbReference>
<comment type="similarity">
    <text evidence="1">Belongs to the RelE toxin family.</text>
</comment>
<dbReference type="KEGG" id="elim:B2M23_11845"/>
<evidence type="ECO:0000256" key="1">
    <source>
        <dbReference type="ARBA" id="ARBA00006226"/>
    </source>
</evidence>
<dbReference type="Pfam" id="PF05016">
    <property type="entry name" value="ParE_toxin"/>
    <property type="match status" value="1"/>
</dbReference>
<sequence>MAEKYHVVLTEKAKKSLKKLDKHTALLITAWLRKNLEGCTDPYQYGKGLTANRSGQWRYRIGDYRLVCEISEQTITILVLNIGHRKEIYKH</sequence>
<organism evidence="3 4">
    <name type="scientific">Eubacterium limosum</name>
    <dbReference type="NCBI Taxonomy" id="1736"/>
    <lineage>
        <taxon>Bacteria</taxon>
        <taxon>Bacillati</taxon>
        <taxon>Bacillota</taxon>
        <taxon>Clostridia</taxon>
        <taxon>Eubacteriales</taxon>
        <taxon>Eubacteriaceae</taxon>
        <taxon>Eubacterium</taxon>
    </lineage>
</organism>
<dbReference type="InterPro" id="IPR007712">
    <property type="entry name" value="RelE/ParE_toxin"/>
</dbReference>
<evidence type="ECO:0000313" key="4">
    <source>
        <dbReference type="Proteomes" id="UP000192391"/>
    </source>
</evidence>
<accession>A0AAC9QV10</accession>
<reference evidence="4" key="1">
    <citation type="journal article" date="2017" name="Sci. Rep.">
        <title>Determination of the Genome and Primary Transcriptome of Syngas Fermenting Eubacterium limosum ATCC 8486.</title>
        <authorList>
            <person name="Song Y."/>
            <person name="Shin J."/>
            <person name="Jeong Y."/>
            <person name="Jin S."/>
            <person name="Lee J.K."/>
            <person name="Kim D.R."/>
            <person name="Kim S.C."/>
            <person name="Cho S."/>
            <person name="Cho B.K."/>
        </authorList>
    </citation>
    <scope>NUCLEOTIDE SEQUENCE [LARGE SCALE GENOMIC DNA]</scope>
    <source>
        <strain evidence="4">ATCC 8486</strain>
    </source>
</reference>
<protein>
    <submittedName>
        <fullName evidence="3">Addiction module toxin RelE</fullName>
    </submittedName>
</protein>
<keyword evidence="2" id="KW-1277">Toxin-antitoxin system</keyword>
<dbReference type="Gene3D" id="3.30.2310.20">
    <property type="entry name" value="RelE-like"/>
    <property type="match status" value="1"/>
</dbReference>
<evidence type="ECO:0000256" key="2">
    <source>
        <dbReference type="ARBA" id="ARBA00022649"/>
    </source>
</evidence>
<dbReference type="Proteomes" id="UP000192391">
    <property type="component" value="Chromosome"/>
</dbReference>
<dbReference type="PANTHER" id="PTHR35601">
    <property type="entry name" value="TOXIN RELE"/>
    <property type="match status" value="1"/>
</dbReference>
<dbReference type="NCBIfam" id="TIGR02385">
    <property type="entry name" value="RelE_StbE"/>
    <property type="match status" value="1"/>
</dbReference>
<dbReference type="SUPFAM" id="SSF143011">
    <property type="entry name" value="RelE-like"/>
    <property type="match status" value="1"/>
</dbReference>
<evidence type="ECO:0000313" key="3">
    <source>
        <dbReference type="EMBL" id="ARD66197.1"/>
    </source>
</evidence>
<gene>
    <name evidence="3" type="ORF">B2M23_11845</name>
</gene>
<dbReference type="PANTHER" id="PTHR35601:SF1">
    <property type="entry name" value="TOXIN RELE"/>
    <property type="match status" value="1"/>
</dbReference>
<dbReference type="AlphaFoldDB" id="A0AAC9QV10"/>
<name>A0AAC9QV10_EUBLI</name>
<proteinExistence type="inferred from homology"/>
<dbReference type="RefSeq" id="WP_038352201.1">
    <property type="nucleotide sequence ID" value="NZ_CP019962.1"/>
</dbReference>